<evidence type="ECO:0000256" key="2">
    <source>
        <dbReference type="ARBA" id="ARBA00022448"/>
    </source>
</evidence>
<keyword evidence="11" id="KW-0812">Transmembrane</keyword>
<feature type="region of interest" description="Disordered" evidence="10">
    <location>
        <begin position="707"/>
        <end position="743"/>
    </location>
</feature>
<keyword evidence="4" id="KW-0109">Calcium transport</keyword>
<evidence type="ECO:0000256" key="3">
    <source>
        <dbReference type="ARBA" id="ARBA00022475"/>
    </source>
</evidence>
<dbReference type="PROSITE" id="PS50297">
    <property type="entry name" value="ANK_REP_REGION"/>
    <property type="match status" value="2"/>
</dbReference>
<dbReference type="SUPFAM" id="SSF48403">
    <property type="entry name" value="Ankyrin repeat"/>
    <property type="match status" value="1"/>
</dbReference>
<name>A0ABQ5S687_9CHLO</name>
<dbReference type="Pfam" id="PF12796">
    <property type="entry name" value="Ank_2"/>
    <property type="match status" value="2"/>
</dbReference>
<keyword evidence="5" id="KW-0677">Repeat</keyword>
<evidence type="ECO:0000256" key="1">
    <source>
        <dbReference type="ARBA" id="ARBA00004651"/>
    </source>
</evidence>
<feature type="transmembrane region" description="Helical" evidence="11">
    <location>
        <begin position="319"/>
        <end position="342"/>
    </location>
</feature>
<keyword evidence="3" id="KW-1003">Cell membrane</keyword>
<organism evidence="12 13">
    <name type="scientific">Volvox africanus</name>
    <dbReference type="NCBI Taxonomy" id="51714"/>
    <lineage>
        <taxon>Eukaryota</taxon>
        <taxon>Viridiplantae</taxon>
        <taxon>Chlorophyta</taxon>
        <taxon>core chlorophytes</taxon>
        <taxon>Chlorophyceae</taxon>
        <taxon>CS clade</taxon>
        <taxon>Chlamydomonadales</taxon>
        <taxon>Volvocaceae</taxon>
        <taxon>Volvox</taxon>
    </lineage>
</organism>
<comment type="caution">
    <text evidence="12">The sequence shown here is derived from an EMBL/GenBank/DDBJ whole genome shotgun (WGS) entry which is preliminary data.</text>
</comment>
<feature type="region of interest" description="Disordered" evidence="10">
    <location>
        <begin position="535"/>
        <end position="555"/>
    </location>
</feature>
<feature type="transmembrane region" description="Helical" evidence="11">
    <location>
        <begin position="354"/>
        <end position="379"/>
    </location>
</feature>
<dbReference type="InterPro" id="IPR036770">
    <property type="entry name" value="Ankyrin_rpt-contain_sf"/>
</dbReference>
<evidence type="ECO:0000313" key="13">
    <source>
        <dbReference type="Proteomes" id="UP001165090"/>
    </source>
</evidence>
<dbReference type="PANTHER" id="PTHR10582">
    <property type="entry name" value="TRANSIENT RECEPTOR POTENTIAL ION CHANNEL PROTEIN"/>
    <property type="match status" value="1"/>
</dbReference>
<dbReference type="SMART" id="SM00248">
    <property type="entry name" value="ANK"/>
    <property type="match status" value="4"/>
</dbReference>
<dbReference type="PROSITE" id="PS50088">
    <property type="entry name" value="ANK_REPEAT"/>
    <property type="match status" value="2"/>
</dbReference>
<feature type="repeat" description="ANK" evidence="9">
    <location>
        <begin position="161"/>
        <end position="193"/>
    </location>
</feature>
<dbReference type="InterPro" id="IPR024862">
    <property type="entry name" value="TRPV"/>
</dbReference>
<accession>A0ABQ5S687</accession>
<reference evidence="12 13" key="1">
    <citation type="journal article" date="2023" name="IScience">
        <title>Expanded male sex-determining region conserved during the evolution of homothallism in the green alga Volvox.</title>
        <authorList>
            <person name="Yamamoto K."/>
            <person name="Matsuzaki R."/>
            <person name="Mahakham W."/>
            <person name="Heman W."/>
            <person name="Sekimoto H."/>
            <person name="Kawachi M."/>
            <person name="Minakuchi Y."/>
            <person name="Toyoda A."/>
            <person name="Nozaki H."/>
        </authorList>
    </citation>
    <scope>NUCLEOTIDE SEQUENCE [LARGE SCALE GENOMIC DNA]</scope>
    <source>
        <strain evidence="12 13">NIES-4468</strain>
    </source>
</reference>
<evidence type="ECO:0008006" key="14">
    <source>
        <dbReference type="Google" id="ProtNLM"/>
    </source>
</evidence>
<sequence length="1107" mass="119847">MSELRTSMARKPSAMNSALTAAKSNVVQQAKLMDSAGTAWHAVKYGNLEMITRLFPSQCNVYSKGPVGENVFHIAMLLNTPSTLAIAKYLVKLYGKTLVNTPYQERKTETDPPGQYEGETALHIAIVNHDFDMVKFLVQNGADVRARAYGSFFQPGSSVYYGEYPLSFAACTGQKDIVSYLKRHGARVNHDRDQWGNTALHMCVYHDQPDMYDHLVEYCGASEHVQNNRSQTPLLLAASLGKVEMLQHIYNKRRRVAWAYGPVTSYSLSLREIDTVQNAGEYVPSAIETSVRKGHLELLGDPLVQTLLQTKWQRFGKTWFLVQATAYLVWVVSQTFLVWLISDQRLWNSRARCAMEVIGVVLGGLFFAVELLDFAQWTIGVYRRRKLMKAASKYRPPLYPIPGERLETVTTQKSNFLSRLIASNRQQAVGEAREQNRCDSAIAGSDGAAEALRDEEAALVTSPSGDDQVGPAISAAHTVVVAVAPYSIAATVAPVPWQEQETEWYRPCGLGGGGPVAEGMETPFGAAALQFSAVASGSPSPVPPSPQPSGMEGGAAGIAPMQQLYQQLAQGTASTGSGSSVAASLAALQQQVAALQQMRMAVSGAAAAGPTSFTSPLSASGAGLPTASNGLLLGGAGVSATFTPIHDIGSASTGPAPMPEPIDFVSVGLGPGPVGLPGGLMGGSKPTFNVGGLGQTKVTTMLRSPDAASMHGGEPRDGPPARVSNPSMAGLNRVPSLGGSVGEGGEIRNRMRGGGGDNVGGTAIPRASTRRQVTNVGGGPGGEPEQADAVAQGAVDEEPQPDRTPAVVRHYRTLLHAYRGYLKRMVRDPIQFVHLFHNCATLVHFIIWATSFDGINGSATHNVRLLEFDDVVVSLMALSGWGSVLYYSRGHPALGQLMVLVEKCWWEVVKFVCMYLILNIGFTLAFYVCRNGSTKVVLGTLTWLASGDLNPMANIGYGMIQMVRFMYGEADFDAIAVSPKHRVKTAFATMYFLLYVAMVLLLLSNVMVAMIIRVYSTGWSGAEKQWRLRWAQYVLRVEARVPIQVQQRFRLGEVSYDPVLQTRVYNHVFEVVEEREKEEERDAQVKALEAAIDKIRGSGSKRETKRA</sequence>
<proteinExistence type="predicted"/>
<feature type="transmembrane region" description="Helical" evidence="11">
    <location>
        <begin position="908"/>
        <end position="928"/>
    </location>
</feature>
<dbReference type="Gene3D" id="1.25.40.20">
    <property type="entry name" value="Ankyrin repeat-containing domain"/>
    <property type="match status" value="1"/>
</dbReference>
<feature type="repeat" description="ANK" evidence="9">
    <location>
        <begin position="117"/>
        <end position="149"/>
    </location>
</feature>
<evidence type="ECO:0000313" key="12">
    <source>
        <dbReference type="EMBL" id="GLI65018.1"/>
    </source>
</evidence>
<evidence type="ECO:0000256" key="11">
    <source>
        <dbReference type="SAM" id="Phobius"/>
    </source>
</evidence>
<dbReference type="EMBL" id="BSDZ01000021">
    <property type="protein sequence ID" value="GLI65018.1"/>
    <property type="molecule type" value="Genomic_DNA"/>
</dbReference>
<keyword evidence="9" id="KW-0040">ANK repeat</keyword>
<dbReference type="Proteomes" id="UP001165090">
    <property type="component" value="Unassembled WGS sequence"/>
</dbReference>
<keyword evidence="11" id="KW-0472">Membrane</keyword>
<evidence type="ECO:0000256" key="6">
    <source>
        <dbReference type="ARBA" id="ARBA00022837"/>
    </source>
</evidence>
<evidence type="ECO:0000256" key="8">
    <source>
        <dbReference type="ARBA" id="ARBA00023303"/>
    </source>
</evidence>
<keyword evidence="11" id="KW-1133">Transmembrane helix</keyword>
<comment type="subcellular location">
    <subcellularLocation>
        <location evidence="1">Cell membrane</location>
        <topology evidence="1">Multi-pass membrane protein</topology>
    </subcellularLocation>
</comment>
<evidence type="ECO:0000256" key="4">
    <source>
        <dbReference type="ARBA" id="ARBA00022568"/>
    </source>
</evidence>
<keyword evidence="6" id="KW-0106">Calcium</keyword>
<protein>
    <recommendedName>
        <fullName evidence="14">Ion transport domain-containing protein</fullName>
    </recommendedName>
</protein>
<dbReference type="PANTHER" id="PTHR10582:SF2">
    <property type="entry name" value="INACTIVE"/>
    <property type="match status" value="1"/>
</dbReference>
<feature type="transmembrane region" description="Helical" evidence="11">
    <location>
        <begin position="992"/>
        <end position="1015"/>
    </location>
</feature>
<keyword evidence="13" id="KW-1185">Reference proteome</keyword>
<keyword evidence="7" id="KW-0406">Ion transport</keyword>
<keyword evidence="2" id="KW-0813">Transport</keyword>
<evidence type="ECO:0000256" key="9">
    <source>
        <dbReference type="PROSITE-ProRule" id="PRU00023"/>
    </source>
</evidence>
<gene>
    <name evidence="12" type="ORF">VaNZ11_008388</name>
</gene>
<keyword evidence="8" id="KW-0407">Ion channel</keyword>
<dbReference type="InterPro" id="IPR002110">
    <property type="entry name" value="Ankyrin_rpt"/>
</dbReference>
<evidence type="ECO:0000256" key="5">
    <source>
        <dbReference type="ARBA" id="ARBA00022737"/>
    </source>
</evidence>
<evidence type="ECO:0000256" key="10">
    <source>
        <dbReference type="SAM" id="MobiDB-lite"/>
    </source>
</evidence>
<evidence type="ECO:0000256" key="7">
    <source>
        <dbReference type="ARBA" id="ARBA00023065"/>
    </source>
</evidence>